<accession>A0ACB8YPC9</accession>
<reference evidence="1 2" key="2">
    <citation type="journal article" date="2022" name="Mol. Ecol. Resour.">
        <title>The genomes of chicory, endive, great burdock and yacon provide insights into Asteraceae paleo-polyploidization history and plant inulin production.</title>
        <authorList>
            <person name="Fan W."/>
            <person name="Wang S."/>
            <person name="Wang H."/>
            <person name="Wang A."/>
            <person name="Jiang F."/>
            <person name="Liu H."/>
            <person name="Zhao H."/>
            <person name="Xu D."/>
            <person name="Zhang Y."/>
        </authorList>
    </citation>
    <scope>NUCLEOTIDE SEQUENCE [LARGE SCALE GENOMIC DNA]</scope>
    <source>
        <strain evidence="2">cv. Yunnan</strain>
        <tissue evidence="1">Leaves</tissue>
    </source>
</reference>
<proteinExistence type="predicted"/>
<sequence length="215" mass="24088">MQCDSMMRRTLGTRGVRFLGSASTGKNINTIDGGIQVYVSAAIAKRHDNNTLEAVDGIIIRISGCINKSRTLSYGFSPEVCDGFLSGFPYTWEDYASKPSHDKCANTAKQSLPVSFDDLPVTRVRDLLMSESDPRALAKTGLDHKQEDDISLSNPTRKVTEEDYKIPVDIHMENSKETEDGGCVLDKINKKTEEKQLKELPRRYLLRSAQKRKRS</sequence>
<reference evidence="2" key="1">
    <citation type="journal article" date="2022" name="Mol. Ecol. Resour.">
        <title>The genomes of chicory, endive, great burdock and yacon provide insights into Asteraceae palaeo-polyploidization history and plant inulin production.</title>
        <authorList>
            <person name="Fan W."/>
            <person name="Wang S."/>
            <person name="Wang H."/>
            <person name="Wang A."/>
            <person name="Jiang F."/>
            <person name="Liu H."/>
            <person name="Zhao H."/>
            <person name="Xu D."/>
            <person name="Zhang Y."/>
        </authorList>
    </citation>
    <scope>NUCLEOTIDE SEQUENCE [LARGE SCALE GENOMIC DNA]</scope>
    <source>
        <strain evidence="2">cv. Yunnan</strain>
    </source>
</reference>
<organism evidence="1 2">
    <name type="scientific">Smallanthus sonchifolius</name>
    <dbReference type="NCBI Taxonomy" id="185202"/>
    <lineage>
        <taxon>Eukaryota</taxon>
        <taxon>Viridiplantae</taxon>
        <taxon>Streptophyta</taxon>
        <taxon>Embryophyta</taxon>
        <taxon>Tracheophyta</taxon>
        <taxon>Spermatophyta</taxon>
        <taxon>Magnoliopsida</taxon>
        <taxon>eudicotyledons</taxon>
        <taxon>Gunneridae</taxon>
        <taxon>Pentapetalae</taxon>
        <taxon>asterids</taxon>
        <taxon>campanulids</taxon>
        <taxon>Asterales</taxon>
        <taxon>Asteraceae</taxon>
        <taxon>Asteroideae</taxon>
        <taxon>Heliantheae alliance</taxon>
        <taxon>Millerieae</taxon>
        <taxon>Smallanthus</taxon>
    </lineage>
</organism>
<dbReference type="EMBL" id="CM042044">
    <property type="protein sequence ID" value="KAI3687592.1"/>
    <property type="molecule type" value="Genomic_DNA"/>
</dbReference>
<protein>
    <submittedName>
        <fullName evidence="1">Uncharacterized protein</fullName>
    </submittedName>
</protein>
<keyword evidence="2" id="KW-1185">Reference proteome</keyword>
<evidence type="ECO:0000313" key="1">
    <source>
        <dbReference type="EMBL" id="KAI3687592.1"/>
    </source>
</evidence>
<comment type="caution">
    <text evidence="1">The sequence shown here is derived from an EMBL/GenBank/DDBJ whole genome shotgun (WGS) entry which is preliminary data.</text>
</comment>
<gene>
    <name evidence="1" type="ORF">L1987_81292</name>
</gene>
<evidence type="ECO:0000313" key="2">
    <source>
        <dbReference type="Proteomes" id="UP001056120"/>
    </source>
</evidence>
<dbReference type="Proteomes" id="UP001056120">
    <property type="component" value="Linkage Group LG27"/>
</dbReference>
<name>A0ACB8YPC9_9ASTR</name>